<dbReference type="AlphaFoldDB" id="G2QPZ8"/>
<accession>G2QPZ8</accession>
<dbReference type="OMA" id="WTHSSEG"/>
<dbReference type="eggNOG" id="ENOG502SZNV">
    <property type="taxonomic scope" value="Eukaryota"/>
</dbReference>
<dbReference type="KEGG" id="mtm:MYCTH_2084777"/>
<dbReference type="RefSeq" id="XP_003666906.1">
    <property type="nucleotide sequence ID" value="XM_003666858.1"/>
</dbReference>
<dbReference type="STRING" id="573729.G2QPZ8"/>
<protein>
    <submittedName>
        <fullName evidence="1">Uncharacterized protein</fullName>
    </submittedName>
</protein>
<evidence type="ECO:0000313" key="1">
    <source>
        <dbReference type="EMBL" id="AEO61661.1"/>
    </source>
</evidence>
<organism evidence="1 2">
    <name type="scientific">Thermothelomyces thermophilus (strain ATCC 42464 / BCRC 31852 / DSM 1799)</name>
    <name type="common">Sporotrichum thermophile</name>
    <dbReference type="NCBI Taxonomy" id="573729"/>
    <lineage>
        <taxon>Eukaryota</taxon>
        <taxon>Fungi</taxon>
        <taxon>Dikarya</taxon>
        <taxon>Ascomycota</taxon>
        <taxon>Pezizomycotina</taxon>
        <taxon>Sordariomycetes</taxon>
        <taxon>Sordariomycetidae</taxon>
        <taxon>Sordariales</taxon>
        <taxon>Chaetomiaceae</taxon>
        <taxon>Thermothelomyces</taxon>
    </lineage>
</organism>
<name>G2QPZ8_THET4</name>
<reference evidence="1 2" key="1">
    <citation type="journal article" date="2011" name="Nat. Biotechnol.">
        <title>Comparative genomic analysis of the thermophilic biomass-degrading fungi Myceliophthora thermophila and Thielavia terrestris.</title>
        <authorList>
            <person name="Berka R.M."/>
            <person name="Grigoriev I.V."/>
            <person name="Otillar R."/>
            <person name="Salamov A."/>
            <person name="Grimwood J."/>
            <person name="Reid I."/>
            <person name="Ishmael N."/>
            <person name="John T."/>
            <person name="Darmond C."/>
            <person name="Moisan M.-C."/>
            <person name="Henrissat B."/>
            <person name="Coutinho P.M."/>
            <person name="Lombard V."/>
            <person name="Natvig D.O."/>
            <person name="Lindquist E."/>
            <person name="Schmutz J."/>
            <person name="Lucas S."/>
            <person name="Harris P."/>
            <person name="Powlowski J."/>
            <person name="Bellemare A."/>
            <person name="Taylor D."/>
            <person name="Butler G."/>
            <person name="de Vries R.P."/>
            <person name="Allijn I.E."/>
            <person name="van den Brink J."/>
            <person name="Ushinsky S."/>
            <person name="Storms R."/>
            <person name="Powell A.J."/>
            <person name="Paulsen I.T."/>
            <person name="Elbourne L.D.H."/>
            <person name="Baker S.E."/>
            <person name="Magnuson J."/>
            <person name="LaBoissiere S."/>
            <person name="Clutterbuck A.J."/>
            <person name="Martinez D."/>
            <person name="Wogulis M."/>
            <person name="de Leon A.L."/>
            <person name="Rey M.W."/>
            <person name="Tsang A."/>
        </authorList>
    </citation>
    <scope>NUCLEOTIDE SEQUENCE [LARGE SCALE GENOMIC DNA]</scope>
    <source>
        <strain evidence="2">ATCC 42464 / BCRC 31852 / DSM 1799</strain>
    </source>
</reference>
<dbReference type="HOGENOM" id="CLU_880490_0_0_1"/>
<sequence length="316" mass="34841">MASLLDIAFRKVIGVKGATTGIKTIKSLASPSLLEIAPAVWDMQYLQAIYVHSQLIPSIAAGIGRLRNAHSATLRRKLDNFARPITPAKDDQELADPRSDVTDEVRQRLWLLCQTRIRAGLVRRPFATRQAERKTVEQPRVQLGLAGTRWENTPTHETDVGYLPTTEHHDLAESFDLSGGFSEVLSEPAVHEIGVLEETSDSYTLEDGVPSSDNLTLSSEGDYFYTDGQGNVYPIAREAVAEDGQSEWLSTQLTDPYDFSQTQGEELEEHWLGNPGQTFIMYQGNGTTDPVGHINTNAAAENFFPPPYPEDAPLGS</sequence>
<keyword evidence="2" id="KW-1185">Reference proteome</keyword>
<dbReference type="EMBL" id="CP003008">
    <property type="protein sequence ID" value="AEO61661.1"/>
    <property type="molecule type" value="Genomic_DNA"/>
</dbReference>
<gene>
    <name evidence="1" type="ORF">MYCTH_2084777</name>
</gene>
<dbReference type="VEuPathDB" id="FungiDB:MYCTH_2084777"/>
<proteinExistence type="predicted"/>
<dbReference type="Proteomes" id="UP000007322">
    <property type="component" value="Chromosome 7"/>
</dbReference>
<evidence type="ECO:0000313" key="2">
    <source>
        <dbReference type="Proteomes" id="UP000007322"/>
    </source>
</evidence>
<dbReference type="GeneID" id="11507269"/>
<dbReference type="OrthoDB" id="4898608at2759"/>
<dbReference type="InParanoid" id="G2QPZ8"/>